<evidence type="ECO:0000313" key="1">
    <source>
        <dbReference type="EMBL" id="SBP53437.1"/>
    </source>
</evidence>
<feature type="non-terminal residue" evidence="1">
    <location>
        <position position="1"/>
    </location>
</feature>
<proteinExistence type="predicted"/>
<organism evidence="1">
    <name type="scientific">Nothobranchius furzeri</name>
    <name type="common">Turquoise killifish</name>
    <dbReference type="NCBI Taxonomy" id="105023"/>
    <lineage>
        <taxon>Eukaryota</taxon>
        <taxon>Metazoa</taxon>
        <taxon>Chordata</taxon>
        <taxon>Craniata</taxon>
        <taxon>Vertebrata</taxon>
        <taxon>Euteleostomi</taxon>
        <taxon>Actinopterygii</taxon>
        <taxon>Neopterygii</taxon>
        <taxon>Teleostei</taxon>
        <taxon>Neoteleostei</taxon>
        <taxon>Acanthomorphata</taxon>
        <taxon>Ovalentaria</taxon>
        <taxon>Atherinomorphae</taxon>
        <taxon>Cyprinodontiformes</taxon>
        <taxon>Nothobranchiidae</taxon>
        <taxon>Nothobranchius</taxon>
    </lineage>
</organism>
<accession>A0A1A8AEB8</accession>
<feature type="non-terminal residue" evidence="1">
    <location>
        <position position="35"/>
    </location>
</feature>
<dbReference type="AlphaFoldDB" id="A0A1A8AEB8"/>
<reference evidence="1" key="1">
    <citation type="submission" date="2016-05" db="EMBL/GenBank/DDBJ databases">
        <authorList>
            <person name="Lavstsen T."/>
            <person name="Jespersen J.S."/>
        </authorList>
    </citation>
    <scope>NUCLEOTIDE SEQUENCE</scope>
    <source>
        <tissue evidence="1">Brain</tissue>
    </source>
</reference>
<gene>
    <name evidence="1" type="primary">Nfu_g_1_020463</name>
</gene>
<sequence>RSSSCISLFPVVLPFHTKYTIVNYELFLCLFFSFV</sequence>
<name>A0A1A8AEB8_NOTFU</name>
<reference evidence="1" key="2">
    <citation type="submission" date="2016-06" db="EMBL/GenBank/DDBJ databases">
        <title>The genome of a short-lived fish provides insights into sex chromosome evolution and the genetic control of aging.</title>
        <authorList>
            <person name="Reichwald K."/>
            <person name="Felder M."/>
            <person name="Petzold A."/>
            <person name="Koch P."/>
            <person name="Groth M."/>
            <person name="Platzer M."/>
        </authorList>
    </citation>
    <scope>NUCLEOTIDE SEQUENCE</scope>
    <source>
        <tissue evidence="1">Brain</tissue>
    </source>
</reference>
<protein>
    <submittedName>
        <fullName evidence="1">Uncharacterized protein</fullName>
    </submittedName>
</protein>
<dbReference type="EMBL" id="HADY01014952">
    <property type="protein sequence ID" value="SBP53437.1"/>
    <property type="molecule type" value="Transcribed_RNA"/>
</dbReference>